<dbReference type="InterPro" id="IPR013328">
    <property type="entry name" value="6PGD_dom2"/>
</dbReference>
<dbReference type="PANTHER" id="PTHR43060:SF15">
    <property type="entry name" value="3-HYDROXYISOBUTYRATE DEHYDROGENASE-LIKE 1, MITOCHONDRIAL-RELATED"/>
    <property type="match status" value="1"/>
</dbReference>
<proteinExistence type="predicted"/>
<name>A0A154II89_RHILE</name>
<evidence type="ECO:0000256" key="2">
    <source>
        <dbReference type="ARBA" id="ARBA00023027"/>
    </source>
</evidence>
<feature type="domain" description="6-phosphogluconate dehydrogenase NADP-binding" evidence="4">
    <location>
        <begin position="12"/>
        <end position="166"/>
    </location>
</feature>
<dbReference type="GO" id="GO:0016491">
    <property type="term" value="F:oxidoreductase activity"/>
    <property type="evidence" value="ECO:0007669"/>
    <property type="project" value="UniProtKB-KW"/>
</dbReference>
<evidence type="ECO:0000256" key="1">
    <source>
        <dbReference type="ARBA" id="ARBA00023002"/>
    </source>
</evidence>
<dbReference type="InterPro" id="IPR036291">
    <property type="entry name" value="NAD(P)-bd_dom_sf"/>
</dbReference>
<gene>
    <name evidence="6" type="ORF">A4A59_02760</name>
</gene>
<dbReference type="InterPro" id="IPR029154">
    <property type="entry name" value="HIBADH-like_NADP-bd"/>
</dbReference>
<keyword evidence="1" id="KW-0560">Oxidoreductase</keyword>
<evidence type="ECO:0000259" key="4">
    <source>
        <dbReference type="Pfam" id="PF03446"/>
    </source>
</evidence>
<evidence type="ECO:0000259" key="5">
    <source>
        <dbReference type="Pfam" id="PF14833"/>
    </source>
</evidence>
<evidence type="ECO:0000313" key="6">
    <source>
        <dbReference type="EMBL" id="KZA99669.1"/>
    </source>
</evidence>
<dbReference type="SUPFAM" id="SSF48179">
    <property type="entry name" value="6-phosphogluconate dehydrogenase C-terminal domain-like"/>
    <property type="match status" value="1"/>
</dbReference>
<organism evidence="6">
    <name type="scientific">Rhizobium leguminosarum</name>
    <dbReference type="NCBI Taxonomy" id="384"/>
    <lineage>
        <taxon>Bacteria</taxon>
        <taxon>Pseudomonadati</taxon>
        <taxon>Pseudomonadota</taxon>
        <taxon>Alphaproteobacteria</taxon>
        <taxon>Hyphomicrobiales</taxon>
        <taxon>Rhizobiaceae</taxon>
        <taxon>Rhizobium/Agrobacterium group</taxon>
        <taxon>Rhizobium</taxon>
    </lineage>
</organism>
<dbReference type="GO" id="GO:0051287">
    <property type="term" value="F:NAD binding"/>
    <property type="evidence" value="ECO:0007669"/>
    <property type="project" value="InterPro"/>
</dbReference>
<dbReference type="Pfam" id="PF14833">
    <property type="entry name" value="NAD_binding_11"/>
    <property type="match status" value="1"/>
</dbReference>
<keyword evidence="2" id="KW-0520">NAD</keyword>
<dbReference type="PIRSF" id="PIRSF000103">
    <property type="entry name" value="HIBADH"/>
    <property type="match status" value="1"/>
</dbReference>
<dbReference type="InterPro" id="IPR008927">
    <property type="entry name" value="6-PGluconate_DH-like_C_sf"/>
</dbReference>
<reference evidence="6" key="1">
    <citation type="submission" date="2016-03" db="EMBL/GenBank/DDBJ databases">
        <title>Microsymbionts genomes from the relict species Vavilovia formosa.</title>
        <authorList>
            <person name="Chirak E."/>
            <person name="Kimeklis A."/>
            <person name="Kopat V."/>
            <person name="Andronov E."/>
        </authorList>
    </citation>
    <scope>NUCLEOTIDE SEQUENCE [LARGE SCALE GENOMIC DNA]</scope>
    <source>
        <strain evidence="6">Vaf12</strain>
    </source>
</reference>
<dbReference type="Gene3D" id="3.40.50.720">
    <property type="entry name" value="NAD(P)-binding Rossmann-like Domain"/>
    <property type="match status" value="1"/>
</dbReference>
<dbReference type="InterPro" id="IPR015815">
    <property type="entry name" value="HIBADH-related"/>
</dbReference>
<dbReference type="PANTHER" id="PTHR43060">
    <property type="entry name" value="3-HYDROXYISOBUTYRATE DEHYDROGENASE-LIKE 1, MITOCHONDRIAL-RELATED"/>
    <property type="match status" value="1"/>
</dbReference>
<evidence type="ECO:0000256" key="3">
    <source>
        <dbReference type="PIRSR" id="PIRSR000103-1"/>
    </source>
</evidence>
<feature type="domain" description="3-hydroxyisobutyrate dehydrogenase-like NAD-binding" evidence="5">
    <location>
        <begin position="172"/>
        <end position="289"/>
    </location>
</feature>
<dbReference type="SUPFAM" id="SSF51735">
    <property type="entry name" value="NAD(P)-binding Rossmann-fold domains"/>
    <property type="match status" value="1"/>
</dbReference>
<dbReference type="GO" id="GO:0050661">
    <property type="term" value="F:NADP binding"/>
    <property type="evidence" value="ECO:0007669"/>
    <property type="project" value="InterPro"/>
</dbReference>
<sequence>MTSSREGHDGRRIAFLGTGLMGAPMARRLLGAGFAVTVWNRDPGKAEPLAGDGAICAKTPADAVSGADVVITMLTNAEAVKDVLFDRGAVDAMTPGTTVIDMSSIAPHFARDHSARLADRDIHHVDSPVSGGVVGAEAGTLAIMAGGDKDVVDGLADVFAPMGRVTRVGPSGAGQLAKLANQQIVAVTIGAVAEAMMLIEAGGGSQAAFRDAIRGGFAESRILELHGKRMVERQFTPGGSSSNQLKDLNAAMETAKSLSLTLPLTAAVHAEFSEFVANGNGEKDHSGLLLHLEEKNARPGGKK</sequence>
<dbReference type="InterPro" id="IPR006115">
    <property type="entry name" value="6PGDH_NADP-bd"/>
</dbReference>
<dbReference type="AlphaFoldDB" id="A0A154II89"/>
<accession>A0A154II89</accession>
<comment type="caution">
    <text evidence="6">The sequence shown here is derived from an EMBL/GenBank/DDBJ whole genome shotgun (WGS) entry which is preliminary data.</text>
</comment>
<dbReference type="EMBL" id="LVYU01000101">
    <property type="protein sequence ID" value="KZA99669.1"/>
    <property type="molecule type" value="Genomic_DNA"/>
</dbReference>
<dbReference type="RefSeq" id="WP_062942733.1">
    <property type="nucleotide sequence ID" value="NZ_CP171844.1"/>
</dbReference>
<feature type="active site" evidence="3">
    <location>
        <position position="178"/>
    </location>
</feature>
<dbReference type="Pfam" id="PF03446">
    <property type="entry name" value="NAD_binding_2"/>
    <property type="match status" value="1"/>
</dbReference>
<dbReference type="Gene3D" id="1.10.1040.10">
    <property type="entry name" value="N-(1-d-carboxylethyl)-l-norvaline Dehydrogenase, domain 2"/>
    <property type="match status" value="1"/>
</dbReference>
<protein>
    <submittedName>
        <fullName evidence="6">2-hydroxy-3-oxopropionate reductase</fullName>
    </submittedName>
</protein>